<name>C7ZRG9_FUSV7</name>
<dbReference type="Pfam" id="PF00106">
    <property type="entry name" value="adh_short"/>
    <property type="match status" value="1"/>
</dbReference>
<dbReference type="EMBL" id="GG699083">
    <property type="protein sequence ID" value="EEU33387.1"/>
    <property type="molecule type" value="Genomic_DNA"/>
</dbReference>
<dbReference type="InParanoid" id="C7ZRG9"/>
<evidence type="ECO:0000256" key="3">
    <source>
        <dbReference type="ARBA" id="ARBA00023002"/>
    </source>
</evidence>
<evidence type="ECO:0000256" key="1">
    <source>
        <dbReference type="ARBA" id="ARBA00006484"/>
    </source>
</evidence>
<protein>
    <recommendedName>
        <fullName evidence="6">Short-chain dehydrogenase</fullName>
    </recommendedName>
</protein>
<evidence type="ECO:0000313" key="4">
    <source>
        <dbReference type="EMBL" id="EEU33387.1"/>
    </source>
</evidence>
<keyword evidence="2" id="KW-0521">NADP</keyword>
<evidence type="ECO:0000313" key="5">
    <source>
        <dbReference type="Proteomes" id="UP000005206"/>
    </source>
</evidence>
<accession>C7ZRG9</accession>
<dbReference type="OrthoDB" id="1933717at2759"/>
<dbReference type="eggNOG" id="KOG1208">
    <property type="taxonomic scope" value="Eukaryota"/>
</dbReference>
<dbReference type="HOGENOM" id="CLU_010194_44_6_1"/>
<sequence length="323" mass="34927">MLNFLRQVRPPPPTFTEKEIPDLAGRVIVVTGGNSGIGKEVCGLLYSKNATVYMTARNAEKAEAAVTALRKAHPTSTGSLGYVILDFDDLTSIQASANALKGKTSSIDVLINNAGIMVPPAGSVSTQGYELQLSTNCLGPFLFTKLLTPVLVQTAKSAPPGRTRVVWVSSSAADLLSPTGGIEMDNIDYKKDQSQALKYGVSKAGNYFQSTEFARRYREAGIVSVSLNPGNLESDLDRHTTGMQLLLRKALTHPTIFGAYTELFAALSLEVTLEKSGSWIIPWGRFGSIRKDVEKAAKSPEEGGTGIAEQFWNWCEEQVKPYC</sequence>
<dbReference type="RefSeq" id="XP_003039100.1">
    <property type="nucleotide sequence ID" value="XM_003039054.1"/>
</dbReference>
<dbReference type="SUPFAM" id="SSF51735">
    <property type="entry name" value="NAD(P)-binding Rossmann-fold domains"/>
    <property type="match status" value="1"/>
</dbReference>
<dbReference type="InterPro" id="IPR036291">
    <property type="entry name" value="NAD(P)-bd_dom_sf"/>
</dbReference>
<comment type="similarity">
    <text evidence="1">Belongs to the short-chain dehydrogenases/reductases (SDR) family.</text>
</comment>
<dbReference type="OMA" id="NEEGIWP"/>
<dbReference type="PANTHER" id="PTHR24320:SF236">
    <property type="entry name" value="SHORT-CHAIN DEHYDROGENASE-RELATED"/>
    <property type="match status" value="1"/>
</dbReference>
<keyword evidence="3" id="KW-0560">Oxidoreductase</keyword>
<evidence type="ECO:0000256" key="2">
    <source>
        <dbReference type="ARBA" id="ARBA00022857"/>
    </source>
</evidence>
<dbReference type="AlphaFoldDB" id="C7ZRG9"/>
<dbReference type="PANTHER" id="PTHR24320">
    <property type="entry name" value="RETINOL DEHYDROGENASE"/>
    <property type="match status" value="1"/>
</dbReference>
<gene>
    <name evidence="4" type="ORF">NECHADRAFT_56763</name>
</gene>
<organism evidence="4 5">
    <name type="scientific">Fusarium vanettenii (strain ATCC MYA-4622 / CBS 123669 / FGSC 9596 / NRRL 45880 / 77-13-4)</name>
    <name type="common">Fusarium solani subsp. pisi</name>
    <dbReference type="NCBI Taxonomy" id="660122"/>
    <lineage>
        <taxon>Eukaryota</taxon>
        <taxon>Fungi</taxon>
        <taxon>Dikarya</taxon>
        <taxon>Ascomycota</taxon>
        <taxon>Pezizomycotina</taxon>
        <taxon>Sordariomycetes</taxon>
        <taxon>Hypocreomycetidae</taxon>
        <taxon>Hypocreales</taxon>
        <taxon>Nectriaceae</taxon>
        <taxon>Fusarium</taxon>
        <taxon>Fusarium solani species complex</taxon>
        <taxon>Fusarium vanettenii</taxon>
    </lineage>
</organism>
<dbReference type="PRINTS" id="PR00081">
    <property type="entry name" value="GDHRDH"/>
</dbReference>
<evidence type="ECO:0008006" key="6">
    <source>
        <dbReference type="Google" id="ProtNLM"/>
    </source>
</evidence>
<reference evidence="4 5" key="1">
    <citation type="journal article" date="2009" name="PLoS Genet.">
        <title>The genome of Nectria haematococca: contribution of supernumerary chromosomes to gene expansion.</title>
        <authorList>
            <person name="Coleman J.J."/>
            <person name="Rounsley S.D."/>
            <person name="Rodriguez-Carres M."/>
            <person name="Kuo A."/>
            <person name="Wasmann C.C."/>
            <person name="Grimwood J."/>
            <person name="Schmutz J."/>
            <person name="Taga M."/>
            <person name="White G.J."/>
            <person name="Zhou S."/>
            <person name="Schwartz D.C."/>
            <person name="Freitag M."/>
            <person name="Ma L.J."/>
            <person name="Danchin E.G."/>
            <person name="Henrissat B."/>
            <person name="Coutinho P.M."/>
            <person name="Nelson D.R."/>
            <person name="Straney D."/>
            <person name="Napoli C.A."/>
            <person name="Barker B.M."/>
            <person name="Gribskov M."/>
            <person name="Rep M."/>
            <person name="Kroken S."/>
            <person name="Molnar I."/>
            <person name="Rensing C."/>
            <person name="Kennell J.C."/>
            <person name="Zamora J."/>
            <person name="Farman M.L."/>
            <person name="Selker E.U."/>
            <person name="Salamov A."/>
            <person name="Shapiro H."/>
            <person name="Pangilinan J."/>
            <person name="Lindquist E."/>
            <person name="Lamers C."/>
            <person name="Grigoriev I.V."/>
            <person name="Geiser D.M."/>
            <person name="Covert S.F."/>
            <person name="Temporini E."/>
            <person name="Vanetten H.D."/>
        </authorList>
    </citation>
    <scope>NUCLEOTIDE SEQUENCE [LARGE SCALE GENOMIC DNA]</scope>
    <source>
        <strain evidence="5">ATCC MYA-4622 / CBS 123669 / FGSC 9596 / NRRL 45880 / 77-13-4</strain>
    </source>
</reference>
<dbReference type="KEGG" id="nhe:NECHADRAFT_56763"/>
<dbReference type="InterPro" id="IPR002347">
    <property type="entry name" value="SDR_fam"/>
</dbReference>
<proteinExistence type="inferred from homology"/>
<keyword evidence="5" id="KW-1185">Reference proteome</keyword>
<dbReference type="VEuPathDB" id="FungiDB:NECHADRAFT_56763"/>
<dbReference type="Gene3D" id="3.40.50.720">
    <property type="entry name" value="NAD(P)-binding Rossmann-like Domain"/>
    <property type="match status" value="1"/>
</dbReference>
<dbReference type="Proteomes" id="UP000005206">
    <property type="component" value="Unassembled WGS sequence"/>
</dbReference>
<dbReference type="GO" id="GO:0016491">
    <property type="term" value="F:oxidoreductase activity"/>
    <property type="evidence" value="ECO:0007669"/>
    <property type="project" value="UniProtKB-KW"/>
</dbReference>
<dbReference type="GeneID" id="9666623"/>